<accession>A0A9P4SE24</accession>
<evidence type="ECO:0000313" key="1">
    <source>
        <dbReference type="EMBL" id="KAF2840065.1"/>
    </source>
</evidence>
<organism evidence="1 2">
    <name type="scientific">Patellaria atrata CBS 101060</name>
    <dbReference type="NCBI Taxonomy" id="1346257"/>
    <lineage>
        <taxon>Eukaryota</taxon>
        <taxon>Fungi</taxon>
        <taxon>Dikarya</taxon>
        <taxon>Ascomycota</taxon>
        <taxon>Pezizomycotina</taxon>
        <taxon>Dothideomycetes</taxon>
        <taxon>Dothideomycetes incertae sedis</taxon>
        <taxon>Patellariales</taxon>
        <taxon>Patellariaceae</taxon>
        <taxon>Patellaria</taxon>
    </lineage>
</organism>
<dbReference type="Proteomes" id="UP000799429">
    <property type="component" value="Unassembled WGS sequence"/>
</dbReference>
<reference evidence="1" key="1">
    <citation type="journal article" date="2020" name="Stud. Mycol.">
        <title>101 Dothideomycetes genomes: a test case for predicting lifestyles and emergence of pathogens.</title>
        <authorList>
            <person name="Haridas S."/>
            <person name="Albert R."/>
            <person name="Binder M."/>
            <person name="Bloem J."/>
            <person name="Labutti K."/>
            <person name="Salamov A."/>
            <person name="Andreopoulos B."/>
            <person name="Baker S."/>
            <person name="Barry K."/>
            <person name="Bills G."/>
            <person name="Bluhm B."/>
            <person name="Cannon C."/>
            <person name="Castanera R."/>
            <person name="Culley D."/>
            <person name="Daum C."/>
            <person name="Ezra D."/>
            <person name="Gonzalez J."/>
            <person name="Henrissat B."/>
            <person name="Kuo A."/>
            <person name="Liang C."/>
            <person name="Lipzen A."/>
            <person name="Lutzoni F."/>
            <person name="Magnuson J."/>
            <person name="Mondo S."/>
            <person name="Nolan M."/>
            <person name="Ohm R."/>
            <person name="Pangilinan J."/>
            <person name="Park H.-J."/>
            <person name="Ramirez L."/>
            <person name="Alfaro M."/>
            <person name="Sun H."/>
            <person name="Tritt A."/>
            <person name="Yoshinaga Y."/>
            <person name="Zwiers L.-H."/>
            <person name="Turgeon B."/>
            <person name="Goodwin S."/>
            <person name="Spatafora J."/>
            <person name="Crous P."/>
            <person name="Grigoriev I."/>
        </authorList>
    </citation>
    <scope>NUCLEOTIDE SEQUENCE</scope>
    <source>
        <strain evidence="1">CBS 101060</strain>
    </source>
</reference>
<proteinExistence type="predicted"/>
<comment type="caution">
    <text evidence="1">The sequence shown here is derived from an EMBL/GenBank/DDBJ whole genome shotgun (WGS) entry which is preliminary data.</text>
</comment>
<name>A0A9P4SE24_9PEZI</name>
<dbReference type="AlphaFoldDB" id="A0A9P4SE24"/>
<keyword evidence="2" id="KW-1185">Reference proteome</keyword>
<dbReference type="EMBL" id="MU006093">
    <property type="protein sequence ID" value="KAF2840065.1"/>
    <property type="molecule type" value="Genomic_DNA"/>
</dbReference>
<evidence type="ECO:0000313" key="2">
    <source>
        <dbReference type="Proteomes" id="UP000799429"/>
    </source>
</evidence>
<sequence>MPGIIHLLMQPSDYYQTGELLHRRTGGTISWTPLSRWDARELRLDLTGDRYNIYREILEQLSIESVLWRAKTLSINLDLLLQDYRGKISYKSYFSLPSFAIMNGGPLWVCHVEGHVRDRTMIPFMKWFIQRFVNERLSFTGYHHQTTAVLQNWFALCRPELMPEDRFEHRLHWTFDSDMVEESYVDLDVYDAFDDVVKDQIKWYDRRRIEEINQPLIFRFQRDMMRPLRHRRR</sequence>
<protein>
    <submittedName>
        <fullName evidence="1">Uncharacterized protein</fullName>
    </submittedName>
</protein>
<gene>
    <name evidence="1" type="ORF">M501DRAFT_1015147</name>
</gene>